<protein>
    <submittedName>
        <fullName evidence="1">Uncharacterized protein</fullName>
    </submittedName>
</protein>
<gene>
    <name evidence="1" type="ORF">EVA_03182</name>
</gene>
<dbReference type="EMBL" id="AMCI01000553">
    <property type="protein sequence ID" value="EJX08708.1"/>
    <property type="molecule type" value="Genomic_DNA"/>
</dbReference>
<organism evidence="1">
    <name type="scientific">gut metagenome</name>
    <dbReference type="NCBI Taxonomy" id="749906"/>
    <lineage>
        <taxon>unclassified sequences</taxon>
        <taxon>metagenomes</taxon>
        <taxon>organismal metagenomes</taxon>
    </lineage>
</organism>
<comment type="caution">
    <text evidence="1">The sequence shown here is derived from an EMBL/GenBank/DDBJ whole genome shotgun (WGS) entry which is preliminary data.</text>
</comment>
<sequence length="363" mass="41092">MRQAAKDTYEFYFVNPFTLQEEGKVDVDASQSSLTWGYYTDNKLTGSFKALNSIGRNKLIRVKQTIEIPNQPIYSRALGTLFVENSGESAKYKLTQTSLSCYSTLWRFTQDILSQDFYRPAGYNVVQEMRELVEADGGKFQVMPSVDTSVKHTRDILFEMGTNRATVLNTIAGWIGCQIYPDEDGYITLDRYVAPQDRQVSYTFESGENCIYLSGADIEENSSAINRVICFYQAQGTENGQSVVHSDVVTLDLDAGNPFSYQNIGRRVSYKLQYPDVRYNENEPSRQQLADYGNAYLRNNSSVGTRYLEIEAANVPTLKAGDVVRYMNDIDFETPINVKAEVTEMDMKLNLGGMTKYRLKVIG</sequence>
<reference evidence="1" key="1">
    <citation type="journal article" date="2012" name="PLoS ONE">
        <title>Gene sets for utilization of primary and secondary nutrition supplies in the distal gut of endangered iberian lynx.</title>
        <authorList>
            <person name="Alcaide M."/>
            <person name="Messina E."/>
            <person name="Richter M."/>
            <person name="Bargiela R."/>
            <person name="Peplies J."/>
            <person name="Huws S.A."/>
            <person name="Newbold C.J."/>
            <person name="Golyshin P.N."/>
            <person name="Simon M.A."/>
            <person name="Lopez G."/>
            <person name="Yakimov M.M."/>
            <person name="Ferrer M."/>
        </authorList>
    </citation>
    <scope>NUCLEOTIDE SEQUENCE</scope>
</reference>
<name>J9GZJ5_9ZZZZ</name>
<dbReference type="AlphaFoldDB" id="J9GZJ5"/>
<proteinExistence type="predicted"/>
<accession>J9GZJ5</accession>
<evidence type="ECO:0000313" key="1">
    <source>
        <dbReference type="EMBL" id="EJX08708.1"/>
    </source>
</evidence>